<accession>A0A5J6TIA3</accession>
<reference evidence="2 3" key="1">
    <citation type="submission" date="2019-07" db="EMBL/GenBank/DDBJ databases">
        <authorList>
            <person name="Stoner T.H."/>
            <person name="Garlena R.A."/>
            <person name="Russell D.A."/>
            <person name="Pope W.H."/>
            <person name="Jacobs-Sera D."/>
            <person name="Hatfull G.F."/>
        </authorList>
    </citation>
    <scope>NUCLEOTIDE SEQUENCE [LARGE SCALE GENOMIC DNA]</scope>
</reference>
<proteinExistence type="predicted"/>
<feature type="region of interest" description="Disordered" evidence="1">
    <location>
        <begin position="26"/>
        <end position="47"/>
    </location>
</feature>
<dbReference type="EMBL" id="MN234166">
    <property type="protein sequence ID" value="QFG08572.1"/>
    <property type="molecule type" value="Genomic_DNA"/>
</dbReference>
<gene>
    <name evidence="2" type="primary">86</name>
    <name evidence="2" type="ORF">PBI_ASERPROCKY_86</name>
</gene>
<organism evidence="2 3">
    <name type="scientific">Gordonia phage ASerpRocky</name>
    <dbReference type="NCBI Taxonomy" id="2599841"/>
    <lineage>
        <taxon>Viruses</taxon>
        <taxon>Duplodnaviria</taxon>
        <taxon>Heunggongvirae</taxon>
        <taxon>Uroviricota</taxon>
        <taxon>Caudoviricetes</taxon>
        <taxon>Demosthenesvirus</taxon>
        <taxon>Demosthenesvirus demosthenes</taxon>
    </lineage>
</organism>
<dbReference type="Proteomes" id="UP000327569">
    <property type="component" value="Segment"/>
</dbReference>
<evidence type="ECO:0000313" key="3">
    <source>
        <dbReference type="Proteomes" id="UP000327569"/>
    </source>
</evidence>
<name>A0A5J6TIA3_9CAUD</name>
<sequence>MSKCKYEWNPGVWPYTAVCVLEKGHDGGHVGVNHSTDREQEQGEDES</sequence>
<evidence type="ECO:0000313" key="2">
    <source>
        <dbReference type="EMBL" id="QFG08572.1"/>
    </source>
</evidence>
<protein>
    <submittedName>
        <fullName evidence="2">Uncharacterized protein</fullName>
    </submittedName>
</protein>
<evidence type="ECO:0000256" key="1">
    <source>
        <dbReference type="SAM" id="MobiDB-lite"/>
    </source>
</evidence>